<dbReference type="HOGENOM" id="CLU_1101950_0_0_5"/>
<dbReference type="eggNOG" id="ENOG5030D1S">
    <property type="taxonomic scope" value="Bacteria"/>
</dbReference>
<dbReference type="AlphaFoldDB" id="A3TXJ1"/>
<comment type="caution">
    <text evidence="1">The sequence shown here is derived from an EMBL/GenBank/DDBJ whole genome shotgun (WGS) entry which is preliminary data.</text>
</comment>
<evidence type="ECO:0000313" key="2">
    <source>
        <dbReference type="Proteomes" id="UP000004318"/>
    </source>
</evidence>
<keyword evidence="1" id="KW-0670">Pyruvate</keyword>
<evidence type="ECO:0000313" key="1">
    <source>
        <dbReference type="EMBL" id="EAQ03551.1"/>
    </source>
</evidence>
<protein>
    <submittedName>
        <fullName evidence="1">Probable phosphopyruvate hydratase</fullName>
    </submittedName>
</protein>
<name>A3TXJ1_PSEBH</name>
<gene>
    <name evidence="1" type="ORF">OB2597_02987</name>
</gene>
<dbReference type="AntiFam" id="ANF00127">
    <property type="entry name" value="Shadow ORF (opposite eno)"/>
</dbReference>
<reference evidence="1 2" key="1">
    <citation type="journal article" date="2010" name="J. Bacteriol.">
        <title>Genome sequences of Oceanicola granulosus HTCC2516(T) and Oceanicola batsensis HTCC2597(TDelta).</title>
        <authorList>
            <person name="Thrash J.C."/>
            <person name="Cho J.C."/>
            <person name="Vergin K.L."/>
            <person name="Giovannoni S.J."/>
        </authorList>
    </citation>
    <scope>NUCLEOTIDE SEQUENCE [LARGE SCALE GENOMIC DNA]</scope>
    <source>
        <strain evidence="2">ATCC BAA-863 / DSM 15984 / KCTC 12145 / HTCC2597</strain>
    </source>
</reference>
<keyword evidence="2" id="KW-1185">Reference proteome</keyword>
<accession>A3TXJ1</accession>
<dbReference type="EMBL" id="AAMO01000004">
    <property type="protein sequence ID" value="EAQ03551.1"/>
    <property type="molecule type" value="Genomic_DNA"/>
</dbReference>
<proteinExistence type="predicted"/>
<dbReference type="Proteomes" id="UP000004318">
    <property type="component" value="Unassembled WGS sequence"/>
</dbReference>
<sequence>MDILARPVPGLLDGLEHEVERVAGALEFRCETALVPEPRGHARSRKLLFQDVKDLGAHAHGLADVARADRHDHEFLDVDGIVGVFAAVDDVHHRHRQDPRRGAADIAKERLHGELGRRLGRRQRHAQDGVRAEPALVVGPVQFDHRHVEPDLVRRIQPQQVLGDLAVHRRHRLEHALARIPRLVPVALLDGLVGPRRGARGHRRPAHGAVFEGHVDLDGGVAPAVQDFAGMDVDDRAHGVVSLVSQTGSSGL</sequence>
<organism evidence="1 2">
    <name type="scientific">Pseudooceanicola batsensis (strain ATCC BAA-863 / DSM 15984 / KCTC 12145 / HTCC2597)</name>
    <name type="common">Oceanicola batsensis</name>
    <dbReference type="NCBI Taxonomy" id="252305"/>
    <lineage>
        <taxon>Bacteria</taxon>
        <taxon>Pseudomonadati</taxon>
        <taxon>Pseudomonadota</taxon>
        <taxon>Alphaproteobacteria</taxon>
        <taxon>Rhodobacterales</taxon>
        <taxon>Paracoccaceae</taxon>
        <taxon>Pseudooceanicola</taxon>
    </lineage>
</organism>